<sequence>MVKKVNASDASSGEKDCSRIVSNKGNDQGLENQSNTSGDESNRSRNECNDKSTSKDDTDIRPSYDTEPMVEVPYIAKYNVFVVDTQHSEQHECIINTCVVEKVDSNVILNSPGMCDNEIQTDQNAVECDDEHVALAYLIANSKLDVDKNKKIQKQLKKANTSLAHELKECKSILAKTS</sequence>
<feature type="compositionally biased region" description="Basic and acidic residues" evidence="1">
    <location>
        <begin position="40"/>
        <end position="64"/>
    </location>
</feature>
<comment type="caution">
    <text evidence="2">The sequence shown here is derived from an EMBL/GenBank/DDBJ whole genome shotgun (WGS) entry which is preliminary data.</text>
</comment>
<protein>
    <submittedName>
        <fullName evidence="2">Uncharacterized protein</fullName>
    </submittedName>
</protein>
<name>A0A6L2JWN4_TANCI</name>
<feature type="region of interest" description="Disordered" evidence="1">
    <location>
        <begin position="1"/>
        <end position="66"/>
    </location>
</feature>
<accession>A0A6L2JWN4</accession>
<gene>
    <name evidence="2" type="ORF">Tci_012960</name>
</gene>
<evidence type="ECO:0000313" key="2">
    <source>
        <dbReference type="EMBL" id="GEU40982.1"/>
    </source>
</evidence>
<proteinExistence type="predicted"/>
<dbReference type="EMBL" id="BKCJ010001376">
    <property type="protein sequence ID" value="GEU40982.1"/>
    <property type="molecule type" value="Genomic_DNA"/>
</dbReference>
<reference evidence="2" key="1">
    <citation type="journal article" date="2019" name="Sci. Rep.">
        <title>Draft genome of Tanacetum cinerariifolium, the natural source of mosquito coil.</title>
        <authorList>
            <person name="Yamashiro T."/>
            <person name="Shiraishi A."/>
            <person name="Satake H."/>
            <person name="Nakayama K."/>
        </authorList>
    </citation>
    <scope>NUCLEOTIDE SEQUENCE</scope>
</reference>
<feature type="compositionally biased region" description="Polar residues" evidence="1">
    <location>
        <begin position="20"/>
        <end position="39"/>
    </location>
</feature>
<evidence type="ECO:0000256" key="1">
    <source>
        <dbReference type="SAM" id="MobiDB-lite"/>
    </source>
</evidence>
<dbReference type="AlphaFoldDB" id="A0A6L2JWN4"/>
<organism evidence="2">
    <name type="scientific">Tanacetum cinerariifolium</name>
    <name type="common">Dalmatian daisy</name>
    <name type="synonym">Chrysanthemum cinerariifolium</name>
    <dbReference type="NCBI Taxonomy" id="118510"/>
    <lineage>
        <taxon>Eukaryota</taxon>
        <taxon>Viridiplantae</taxon>
        <taxon>Streptophyta</taxon>
        <taxon>Embryophyta</taxon>
        <taxon>Tracheophyta</taxon>
        <taxon>Spermatophyta</taxon>
        <taxon>Magnoliopsida</taxon>
        <taxon>eudicotyledons</taxon>
        <taxon>Gunneridae</taxon>
        <taxon>Pentapetalae</taxon>
        <taxon>asterids</taxon>
        <taxon>campanulids</taxon>
        <taxon>Asterales</taxon>
        <taxon>Asteraceae</taxon>
        <taxon>Asteroideae</taxon>
        <taxon>Anthemideae</taxon>
        <taxon>Anthemidinae</taxon>
        <taxon>Tanacetum</taxon>
    </lineage>
</organism>